<proteinExistence type="predicted"/>
<dbReference type="Gene3D" id="3.40.190.170">
    <property type="entry name" value="Bacterial extracellular solute-binding protein, family 7"/>
    <property type="match status" value="1"/>
</dbReference>
<protein>
    <submittedName>
        <fullName evidence="2">Uncharacterized protein</fullName>
    </submittedName>
</protein>
<dbReference type="PANTHER" id="PTHR33376">
    <property type="match status" value="1"/>
</dbReference>
<dbReference type="Pfam" id="PF03480">
    <property type="entry name" value="DctP"/>
    <property type="match status" value="1"/>
</dbReference>
<dbReference type="CDD" id="cd13670">
    <property type="entry name" value="PBP2_TRAP_Tp0957_like"/>
    <property type="match status" value="1"/>
</dbReference>
<keyword evidence="1" id="KW-0732">Signal</keyword>
<dbReference type="InterPro" id="IPR038404">
    <property type="entry name" value="TRAP_DctP_sf"/>
</dbReference>
<organism evidence="2">
    <name type="scientific">marine metagenome</name>
    <dbReference type="NCBI Taxonomy" id="408172"/>
    <lineage>
        <taxon>unclassified sequences</taxon>
        <taxon>metagenomes</taxon>
        <taxon>ecological metagenomes</taxon>
    </lineage>
</organism>
<reference evidence="2" key="1">
    <citation type="submission" date="2018-05" db="EMBL/GenBank/DDBJ databases">
        <authorList>
            <person name="Lanie J.A."/>
            <person name="Ng W.-L."/>
            <person name="Kazmierczak K.M."/>
            <person name="Andrzejewski T.M."/>
            <person name="Davidsen T.M."/>
            <person name="Wayne K.J."/>
            <person name="Tettelin H."/>
            <person name="Glass J.I."/>
            <person name="Rusch D."/>
            <person name="Podicherti R."/>
            <person name="Tsui H.-C.T."/>
            <person name="Winkler M.E."/>
        </authorList>
    </citation>
    <scope>NUCLEOTIDE SEQUENCE</scope>
</reference>
<sequence length="332" mass="37757">MLKRLFKNAIFLMILVSVLVAGKKTVIKMATLAPEGTDWHGMLMEMGQRWKTATEGNVILRIYPSGVVGDERDMIRKIRIGQIHAAAITTEGLSEINPDVNVYTIPMLFDDYDDVDWFRKKIGKKLEEGIKKNGFTPLFWADIGWAHWFTATPIQYPEDLKKAKIFTWAGDYNGAELWGKGGYTAVPLASIDILSGLQTGLIDAIGVAPIAALASQWFGIANHMLEMKWGLLTSSIIIDNRIWDRIPSVYQKSLLEIAQEIGARHQRIHRYDDDKSVEIMKKNGLVVHPQSVEDHTFWKSHLKTWYPDIRGTFIPEDIFDQAIELMKQKESK</sequence>
<dbReference type="NCBIfam" id="NF037995">
    <property type="entry name" value="TRAP_S1"/>
    <property type="match status" value="1"/>
</dbReference>
<evidence type="ECO:0000313" key="2">
    <source>
        <dbReference type="EMBL" id="SUZ58394.1"/>
    </source>
</evidence>
<dbReference type="PANTHER" id="PTHR33376:SF4">
    <property type="entry name" value="SIALIC ACID-BINDING PERIPLASMIC PROTEIN SIAP"/>
    <property type="match status" value="1"/>
</dbReference>
<evidence type="ECO:0000256" key="1">
    <source>
        <dbReference type="ARBA" id="ARBA00022729"/>
    </source>
</evidence>
<dbReference type="GO" id="GO:0055085">
    <property type="term" value="P:transmembrane transport"/>
    <property type="evidence" value="ECO:0007669"/>
    <property type="project" value="InterPro"/>
</dbReference>
<dbReference type="EMBL" id="UINC01000617">
    <property type="protein sequence ID" value="SUZ58394.1"/>
    <property type="molecule type" value="Genomic_DNA"/>
</dbReference>
<dbReference type="AlphaFoldDB" id="A0A381NW55"/>
<gene>
    <name evidence="2" type="ORF">METZ01_LOCUS11248</name>
</gene>
<name>A0A381NW55_9ZZZZ</name>
<accession>A0A381NW55</accession>
<dbReference type="InterPro" id="IPR018389">
    <property type="entry name" value="DctP_fam"/>
</dbReference>